<dbReference type="EMBL" id="BDGU01001555">
    <property type="protein sequence ID" value="GAW10077.1"/>
    <property type="molecule type" value="Genomic_DNA"/>
</dbReference>
<reference evidence="2 3" key="2">
    <citation type="submission" date="2017-02" db="EMBL/GenBank/DDBJ databases">
        <title>A genome survey and senescence transcriptome analysis in Lentinula edodes.</title>
        <authorList>
            <person name="Sakamoto Y."/>
            <person name="Nakade K."/>
            <person name="Sato S."/>
            <person name="Yoshida Y."/>
            <person name="Miyazaki K."/>
            <person name="Natsume S."/>
            <person name="Konno N."/>
        </authorList>
    </citation>
    <scope>NUCLEOTIDE SEQUENCE [LARGE SCALE GENOMIC DNA]</scope>
    <source>
        <strain evidence="2 3">NBRC 111202</strain>
    </source>
</reference>
<evidence type="ECO:0000313" key="2">
    <source>
        <dbReference type="EMBL" id="GAW10077.1"/>
    </source>
</evidence>
<gene>
    <name evidence="2" type="ORF">LENED_012306</name>
</gene>
<keyword evidence="1" id="KW-0732">Signal</keyword>
<keyword evidence="3" id="KW-1185">Reference proteome</keyword>
<dbReference type="Proteomes" id="UP000188533">
    <property type="component" value="Unassembled WGS sequence"/>
</dbReference>
<accession>A0A1Q3ESA2</accession>
<protein>
    <submittedName>
        <fullName evidence="2">Uncharacterized protein</fullName>
    </submittedName>
</protein>
<evidence type="ECO:0000313" key="3">
    <source>
        <dbReference type="Proteomes" id="UP000188533"/>
    </source>
</evidence>
<feature type="signal peptide" evidence="1">
    <location>
        <begin position="1"/>
        <end position="19"/>
    </location>
</feature>
<organism evidence="2 3">
    <name type="scientific">Lentinula edodes</name>
    <name type="common">Shiitake mushroom</name>
    <name type="synonym">Lentinus edodes</name>
    <dbReference type="NCBI Taxonomy" id="5353"/>
    <lineage>
        <taxon>Eukaryota</taxon>
        <taxon>Fungi</taxon>
        <taxon>Dikarya</taxon>
        <taxon>Basidiomycota</taxon>
        <taxon>Agaricomycotina</taxon>
        <taxon>Agaricomycetes</taxon>
        <taxon>Agaricomycetidae</taxon>
        <taxon>Agaricales</taxon>
        <taxon>Marasmiineae</taxon>
        <taxon>Omphalotaceae</taxon>
        <taxon>Lentinula</taxon>
    </lineage>
</organism>
<feature type="chain" id="PRO_5010242924" evidence="1">
    <location>
        <begin position="20"/>
        <end position="166"/>
    </location>
</feature>
<comment type="caution">
    <text evidence="2">The sequence shown here is derived from an EMBL/GenBank/DDBJ whole genome shotgun (WGS) entry which is preliminary data.</text>
</comment>
<name>A0A1Q3ESA2_LENED</name>
<proteinExistence type="predicted"/>
<reference evidence="2 3" key="1">
    <citation type="submission" date="2016-08" db="EMBL/GenBank/DDBJ databases">
        <authorList>
            <consortium name="Lentinula edodes genome sequencing consortium"/>
            <person name="Sakamoto Y."/>
            <person name="Nakade K."/>
            <person name="Sato S."/>
            <person name="Yoshida Y."/>
            <person name="Miyazaki K."/>
            <person name="Natsume S."/>
            <person name="Konno N."/>
        </authorList>
    </citation>
    <scope>NUCLEOTIDE SEQUENCE [LARGE SCALE GENOMIC DNA]</scope>
    <source>
        <strain evidence="2 3">NBRC 111202</strain>
    </source>
</reference>
<sequence length="166" mass="18742">MRLSMTFVLLFGFASFVWAAPRPMDTSESQVGTGSAADASSYMVEPNAHLTRGLKTLLVTFLPHSAYPPYGKMTEATEREQEQINEQLKMFFTSPAVVNKLGNVELTFVEGQKSWVCTTVFHYVQWKISNTDGLTRNGALWLLKDYSQWESGQININSELLHIKNE</sequence>
<evidence type="ECO:0000256" key="1">
    <source>
        <dbReference type="SAM" id="SignalP"/>
    </source>
</evidence>
<dbReference type="AlphaFoldDB" id="A0A1Q3ESA2"/>